<evidence type="ECO:0000259" key="1">
    <source>
        <dbReference type="Pfam" id="PF00535"/>
    </source>
</evidence>
<dbReference type="CDD" id="cd04186">
    <property type="entry name" value="GT_2_like_c"/>
    <property type="match status" value="1"/>
</dbReference>
<gene>
    <name evidence="2" type="ORF">EYC87_13645</name>
</gene>
<dbReference type="SUPFAM" id="SSF53448">
    <property type="entry name" value="Nucleotide-diphospho-sugar transferases"/>
    <property type="match status" value="1"/>
</dbReference>
<proteinExistence type="predicted"/>
<feature type="domain" description="Glycosyltransferase 2-like" evidence="1">
    <location>
        <begin position="12"/>
        <end position="161"/>
    </location>
</feature>
<organism evidence="2 3">
    <name type="scientific">Candidatus Seongchinamella marina</name>
    <dbReference type="NCBI Taxonomy" id="2518990"/>
    <lineage>
        <taxon>Bacteria</taxon>
        <taxon>Pseudomonadati</taxon>
        <taxon>Pseudomonadota</taxon>
        <taxon>Gammaproteobacteria</taxon>
        <taxon>Cellvibrionales</taxon>
        <taxon>Halieaceae</taxon>
        <taxon>Seongchinamella</taxon>
    </lineage>
</organism>
<evidence type="ECO:0000313" key="3">
    <source>
        <dbReference type="Proteomes" id="UP001143307"/>
    </source>
</evidence>
<sequence>MSNNVFDLPPLSVAIVVFNSSLPLLEQTLQSLRVAAEKVVGSDVASLQVTIIDNGSSMEYQSGLEALRVEGLEYSLLRSLENRGFGAGHNRGIARGQGGYHLVLNPDVDVAPDALKAAISLLSADPGTVLVSPYSQGSDGQQEFLCKRYPSVLVLALRAFLPVIGRRFFATALQRYEMSDVCGADNNVHVPLASGCFMLMRKDQLVQVGGFDERYFLYFEDFDLSMRLGSLGALLYAPSVRIVHHGGYAASKGWRHLRMFASSGFRFFRQHGWRWI</sequence>
<dbReference type="InterPro" id="IPR029044">
    <property type="entry name" value="Nucleotide-diphossugar_trans"/>
</dbReference>
<keyword evidence="3" id="KW-1185">Reference proteome</keyword>
<dbReference type="PANTHER" id="PTHR43179">
    <property type="entry name" value="RHAMNOSYLTRANSFERASE WBBL"/>
    <property type="match status" value="1"/>
</dbReference>
<dbReference type="Gene3D" id="3.90.550.10">
    <property type="entry name" value="Spore Coat Polysaccharide Biosynthesis Protein SpsA, Chain A"/>
    <property type="match status" value="1"/>
</dbReference>
<accession>A0ABT3SXA2</accession>
<dbReference type="InterPro" id="IPR001173">
    <property type="entry name" value="Glyco_trans_2-like"/>
</dbReference>
<dbReference type="PANTHER" id="PTHR43179:SF10">
    <property type="entry name" value="GLYCOSYL TRANSFERASE"/>
    <property type="match status" value="1"/>
</dbReference>
<reference evidence="2" key="1">
    <citation type="submission" date="2019-02" db="EMBL/GenBank/DDBJ databases">
        <authorList>
            <person name="Li S.-H."/>
        </authorList>
    </citation>
    <scope>NUCLEOTIDE SEQUENCE</scope>
    <source>
        <strain evidence="2">IMCC8485</strain>
    </source>
</reference>
<protein>
    <submittedName>
        <fullName evidence="2">Glycosyltransferase family 2 protein</fullName>
    </submittedName>
</protein>
<dbReference type="RefSeq" id="WP_279253368.1">
    <property type="nucleotide sequence ID" value="NZ_SHNP01000004.1"/>
</dbReference>
<comment type="caution">
    <text evidence="2">The sequence shown here is derived from an EMBL/GenBank/DDBJ whole genome shotgun (WGS) entry which is preliminary data.</text>
</comment>
<dbReference type="EMBL" id="SHNP01000004">
    <property type="protein sequence ID" value="MCX2974633.1"/>
    <property type="molecule type" value="Genomic_DNA"/>
</dbReference>
<dbReference type="Pfam" id="PF00535">
    <property type="entry name" value="Glycos_transf_2"/>
    <property type="match status" value="1"/>
</dbReference>
<dbReference type="Proteomes" id="UP001143307">
    <property type="component" value="Unassembled WGS sequence"/>
</dbReference>
<evidence type="ECO:0000313" key="2">
    <source>
        <dbReference type="EMBL" id="MCX2974633.1"/>
    </source>
</evidence>
<name>A0ABT3SXA2_9GAMM</name>